<organism evidence="2 3">
    <name type="scientific">Oedothorax gibbosus</name>
    <dbReference type="NCBI Taxonomy" id="931172"/>
    <lineage>
        <taxon>Eukaryota</taxon>
        <taxon>Metazoa</taxon>
        <taxon>Ecdysozoa</taxon>
        <taxon>Arthropoda</taxon>
        <taxon>Chelicerata</taxon>
        <taxon>Arachnida</taxon>
        <taxon>Araneae</taxon>
        <taxon>Araneomorphae</taxon>
        <taxon>Entelegynae</taxon>
        <taxon>Araneoidea</taxon>
        <taxon>Linyphiidae</taxon>
        <taxon>Erigoninae</taxon>
        <taxon>Oedothorax</taxon>
    </lineage>
</organism>
<dbReference type="EMBL" id="JAFNEN010000445">
    <property type="protein sequence ID" value="KAG8182844.1"/>
    <property type="molecule type" value="Genomic_DNA"/>
</dbReference>
<proteinExistence type="predicted"/>
<accession>A0AAV6UGF2</accession>
<evidence type="ECO:0000313" key="2">
    <source>
        <dbReference type="EMBL" id="KAG8182844.1"/>
    </source>
</evidence>
<feature type="compositionally biased region" description="Polar residues" evidence="1">
    <location>
        <begin position="301"/>
        <end position="317"/>
    </location>
</feature>
<dbReference type="Proteomes" id="UP000827092">
    <property type="component" value="Unassembled WGS sequence"/>
</dbReference>
<dbReference type="Pfam" id="PF03564">
    <property type="entry name" value="DUF1759"/>
    <property type="match status" value="1"/>
</dbReference>
<sequence>MTLKTKHQIDLYDRMQKFIRNYKKDSESRKTKEYLNTRLDSFNDYWEEFKDNHKNMPPDIPESDSYFKDDLYSEVEDFYINNKSEILTYYNSRFPEKSVVKSQFTNASAAITSESASSEAKLPLIRLPIFSGKYEEFASFKDLFTCMIHDNSSLNPCQKLYYLKTHLSHEAEQLVKNYPVTENNYDIVWAALLERYENKRVLINTNLKPFFFNQESTLKTVANLKSLIDNTQRCILSLKNLNLPVAHWDQILVFVIVQKLPINCAQKWEQAQSTKPESELPTFDELITFLTARFRALEAVPTSTRSNPKLDTQNQSTRRAHHTIKSETCSLCNQPHQMSRCREFKTFPDSEKTRWSLHRPIAFQSTQPALGESENTALTRFRQFERRFDKNTELADRYSQHMQEYIDLKHMTEVPYSQQQLKPQDNGYPGFYLPHHPVFKESTTTSLRVVYNASQKSANGISLNDSLLTGPNIQEKMANILLRWRLYKVAFTADITKMYRMINVSENHQDYQRIIWRLTTVTFGMEPSAFLAIRTLKQLAQDEDDIYPIGCEAIRNDFYIDDLMSGSDNVEDALTKQKQVTTALERGGFTLRKWPATAH</sequence>
<dbReference type="GO" id="GO:0071897">
    <property type="term" value="P:DNA biosynthetic process"/>
    <property type="evidence" value="ECO:0007669"/>
    <property type="project" value="UniProtKB-ARBA"/>
</dbReference>
<dbReference type="AlphaFoldDB" id="A0AAV6UGF2"/>
<evidence type="ECO:0008006" key="4">
    <source>
        <dbReference type="Google" id="ProtNLM"/>
    </source>
</evidence>
<feature type="region of interest" description="Disordered" evidence="1">
    <location>
        <begin position="301"/>
        <end position="320"/>
    </location>
</feature>
<dbReference type="PANTHER" id="PTHR47331:SF1">
    <property type="entry name" value="GAG-LIKE PROTEIN"/>
    <property type="match status" value="1"/>
</dbReference>
<reference evidence="2 3" key="1">
    <citation type="journal article" date="2022" name="Nat. Ecol. Evol.">
        <title>A masculinizing supergene underlies an exaggerated male reproductive morph in a spider.</title>
        <authorList>
            <person name="Hendrickx F."/>
            <person name="De Corte Z."/>
            <person name="Sonet G."/>
            <person name="Van Belleghem S.M."/>
            <person name="Kostlbacher S."/>
            <person name="Vangestel C."/>
        </authorList>
    </citation>
    <scope>NUCLEOTIDE SEQUENCE [LARGE SCALE GENOMIC DNA]</scope>
    <source>
        <strain evidence="2">W744_W776</strain>
    </source>
</reference>
<dbReference type="InterPro" id="IPR005312">
    <property type="entry name" value="DUF1759"/>
</dbReference>
<keyword evidence="3" id="KW-1185">Reference proteome</keyword>
<dbReference type="SUPFAM" id="SSF56672">
    <property type="entry name" value="DNA/RNA polymerases"/>
    <property type="match status" value="1"/>
</dbReference>
<comment type="caution">
    <text evidence="2">The sequence shown here is derived from an EMBL/GenBank/DDBJ whole genome shotgun (WGS) entry which is preliminary data.</text>
</comment>
<evidence type="ECO:0000256" key="1">
    <source>
        <dbReference type="SAM" id="MobiDB-lite"/>
    </source>
</evidence>
<name>A0AAV6UGF2_9ARAC</name>
<gene>
    <name evidence="2" type="ORF">JTE90_000448</name>
</gene>
<dbReference type="InterPro" id="IPR043502">
    <property type="entry name" value="DNA/RNA_pol_sf"/>
</dbReference>
<dbReference type="PANTHER" id="PTHR47331">
    <property type="entry name" value="PHD-TYPE DOMAIN-CONTAINING PROTEIN"/>
    <property type="match status" value="1"/>
</dbReference>
<evidence type="ECO:0000313" key="3">
    <source>
        <dbReference type="Proteomes" id="UP000827092"/>
    </source>
</evidence>
<protein>
    <recommendedName>
        <fullName evidence="4">Reverse transcriptase domain-containing protein</fullName>
    </recommendedName>
</protein>